<proteinExistence type="predicted"/>
<dbReference type="Proteomes" id="UP000178647">
    <property type="component" value="Unassembled WGS sequence"/>
</dbReference>
<sequence length="155" mass="17581">MMDQINLIKIKKAAEEFFEKTGLIVQVEVKKPENETIPVCLTTEDAQILIGEQGQTLAEIQRLLKAVLRKQAVCDGPFYINLDVNGYKEQKAAYLREMARSAADEVALIKEEKYLPVMAAYERRIVHVELASRADIITESVGQEPERKIVIKPRP</sequence>
<dbReference type="Gene3D" id="3.30.300.20">
    <property type="match status" value="1"/>
</dbReference>
<gene>
    <name evidence="2" type="ORF">A2896_01065</name>
</gene>
<evidence type="ECO:0000259" key="1">
    <source>
        <dbReference type="PROSITE" id="PS51061"/>
    </source>
</evidence>
<dbReference type="EMBL" id="MHMH01000020">
    <property type="protein sequence ID" value="OGZ24065.1"/>
    <property type="molecule type" value="Genomic_DNA"/>
</dbReference>
<comment type="caution">
    <text evidence="2">The sequence shown here is derived from an EMBL/GenBank/DDBJ whole genome shotgun (WGS) entry which is preliminary data.</text>
</comment>
<accession>A0A1G2EE37</accession>
<dbReference type="SUPFAM" id="SSF82708">
    <property type="entry name" value="R3H domain"/>
    <property type="match status" value="1"/>
</dbReference>
<dbReference type="InterPro" id="IPR036867">
    <property type="entry name" value="R3H_dom_sf"/>
</dbReference>
<evidence type="ECO:0000313" key="3">
    <source>
        <dbReference type="Proteomes" id="UP000178647"/>
    </source>
</evidence>
<dbReference type="CDD" id="cd02644">
    <property type="entry name" value="R3H_jag"/>
    <property type="match status" value="1"/>
</dbReference>
<evidence type="ECO:0000313" key="2">
    <source>
        <dbReference type="EMBL" id="OGZ24065.1"/>
    </source>
</evidence>
<protein>
    <recommendedName>
        <fullName evidence="1">R3H domain-containing protein</fullName>
    </recommendedName>
</protein>
<dbReference type="Pfam" id="PF01424">
    <property type="entry name" value="R3H"/>
    <property type="match status" value="1"/>
</dbReference>
<dbReference type="STRING" id="1801672.A2896_01065"/>
<name>A0A1G2EE37_9BACT</name>
<reference evidence="2 3" key="1">
    <citation type="journal article" date="2016" name="Nat. Commun.">
        <title>Thousands of microbial genomes shed light on interconnected biogeochemical processes in an aquifer system.</title>
        <authorList>
            <person name="Anantharaman K."/>
            <person name="Brown C.T."/>
            <person name="Hug L.A."/>
            <person name="Sharon I."/>
            <person name="Castelle C.J."/>
            <person name="Probst A.J."/>
            <person name="Thomas B.C."/>
            <person name="Singh A."/>
            <person name="Wilkins M.J."/>
            <person name="Karaoz U."/>
            <person name="Brodie E.L."/>
            <person name="Williams K.H."/>
            <person name="Hubbard S.S."/>
            <person name="Banfield J.F."/>
        </authorList>
    </citation>
    <scope>NUCLEOTIDE SEQUENCE [LARGE SCALE GENOMIC DNA]</scope>
</reference>
<dbReference type="InterPro" id="IPR039247">
    <property type="entry name" value="KhpB"/>
</dbReference>
<dbReference type="PROSITE" id="PS51061">
    <property type="entry name" value="R3H"/>
    <property type="match status" value="1"/>
</dbReference>
<dbReference type="SMART" id="SM00393">
    <property type="entry name" value="R3H"/>
    <property type="match status" value="1"/>
</dbReference>
<dbReference type="InterPro" id="IPR001374">
    <property type="entry name" value="R3H_dom"/>
</dbReference>
<dbReference type="PANTHER" id="PTHR35800:SF1">
    <property type="entry name" value="RNA-BINDING PROTEIN KHPB"/>
    <property type="match status" value="1"/>
</dbReference>
<dbReference type="InterPro" id="IPR034079">
    <property type="entry name" value="R3H_KhpB"/>
</dbReference>
<dbReference type="InterPro" id="IPR015946">
    <property type="entry name" value="KH_dom-like_a/b"/>
</dbReference>
<dbReference type="PANTHER" id="PTHR35800">
    <property type="entry name" value="PROTEIN JAG"/>
    <property type="match status" value="1"/>
</dbReference>
<feature type="domain" description="R3H" evidence="1">
    <location>
        <begin position="89"/>
        <end position="155"/>
    </location>
</feature>
<dbReference type="AlphaFoldDB" id="A0A1G2EE37"/>
<dbReference type="Gene3D" id="3.30.1370.50">
    <property type="entry name" value="R3H-like domain"/>
    <property type="match status" value="1"/>
</dbReference>
<organism evidence="2 3">
    <name type="scientific">Candidatus Nealsonbacteria bacterium RIFCSPLOWO2_01_FULL_43_32</name>
    <dbReference type="NCBI Taxonomy" id="1801672"/>
    <lineage>
        <taxon>Bacteria</taxon>
        <taxon>Candidatus Nealsoniibacteriota</taxon>
    </lineage>
</organism>
<dbReference type="GO" id="GO:0003723">
    <property type="term" value="F:RNA binding"/>
    <property type="evidence" value="ECO:0007669"/>
    <property type="project" value="InterPro"/>
</dbReference>